<evidence type="ECO:0000256" key="1">
    <source>
        <dbReference type="SAM" id="MobiDB-lite"/>
    </source>
</evidence>
<proteinExistence type="predicted"/>
<reference evidence="3" key="1">
    <citation type="journal article" date="2021" name="Int. J. Syst. Evol. Microbiol.">
        <title>Bradyrhizobium septentrionale sp. nov. (sv. septentrionale) and Bradyrhizobium quebecense sp. nov. (sv. septentrionale) associated with legumes native to Canada possess rearranged symbiosis genes and numerous insertion sequences.</title>
        <authorList>
            <person name="Bromfield E.S.P."/>
            <person name="Cloutier S."/>
        </authorList>
    </citation>
    <scope>NUCLEOTIDE SEQUENCE</scope>
    <source>
        <strain evidence="3">12S5</strain>
    </source>
</reference>
<dbReference type="InterPro" id="IPR036930">
    <property type="entry name" value="WGR_dom_sf"/>
</dbReference>
<sequence length="110" mass="12557">MDAASRGSENLAVPKPEPEPLHLRRIDATRNMRRFYALSTQPTLFGEISLIRNWGRIGTSGKTMLQTFDGSAKAIEAFVRLERAKRRRGYAAADEKRHSLAIFRRLRLCL</sequence>
<feature type="domain" description="WGR" evidence="2">
    <location>
        <begin position="1"/>
        <end position="103"/>
    </location>
</feature>
<dbReference type="InterPro" id="IPR008893">
    <property type="entry name" value="WGR_domain"/>
</dbReference>
<dbReference type="Gene3D" id="2.20.140.10">
    <property type="entry name" value="WGR domain"/>
    <property type="match status" value="1"/>
</dbReference>
<dbReference type="SMART" id="SM00773">
    <property type="entry name" value="WGR"/>
    <property type="match status" value="1"/>
</dbReference>
<dbReference type="SUPFAM" id="SSF142921">
    <property type="entry name" value="WGR domain-like"/>
    <property type="match status" value="1"/>
</dbReference>
<dbReference type="CDD" id="cd07996">
    <property type="entry name" value="WGR_MMR_like"/>
    <property type="match status" value="1"/>
</dbReference>
<feature type="region of interest" description="Disordered" evidence="1">
    <location>
        <begin position="1"/>
        <end position="20"/>
    </location>
</feature>
<evidence type="ECO:0000313" key="4">
    <source>
        <dbReference type="Proteomes" id="UP000692816"/>
    </source>
</evidence>
<name>A0ABS3MW16_9BRAD</name>
<dbReference type="Proteomes" id="UP000692816">
    <property type="component" value="Unassembled WGS sequence"/>
</dbReference>
<dbReference type="PROSITE" id="PS51977">
    <property type="entry name" value="WGR"/>
    <property type="match status" value="1"/>
</dbReference>
<gene>
    <name evidence="3" type="ORF">J4P68_40700</name>
</gene>
<accession>A0ABS3MW16</accession>
<dbReference type="EMBL" id="JAGEPA010000002">
    <property type="protein sequence ID" value="MBO1435566.1"/>
    <property type="molecule type" value="Genomic_DNA"/>
</dbReference>
<evidence type="ECO:0000259" key="2">
    <source>
        <dbReference type="PROSITE" id="PS51977"/>
    </source>
</evidence>
<protein>
    <submittedName>
        <fullName evidence="3">WGR domain-containing protein</fullName>
    </submittedName>
</protein>
<keyword evidence="4" id="KW-1185">Reference proteome</keyword>
<dbReference type="InterPro" id="IPR049809">
    <property type="entry name" value="YehF/YfeS-like_WGR"/>
</dbReference>
<comment type="caution">
    <text evidence="3">The sequence shown here is derived from an EMBL/GenBank/DDBJ whole genome shotgun (WGS) entry which is preliminary data.</text>
</comment>
<dbReference type="Pfam" id="PF05406">
    <property type="entry name" value="WGR"/>
    <property type="match status" value="1"/>
</dbReference>
<organism evidence="3 4">
    <name type="scientific">Bradyrhizobium quebecense</name>
    <dbReference type="NCBI Taxonomy" id="2748629"/>
    <lineage>
        <taxon>Bacteria</taxon>
        <taxon>Pseudomonadati</taxon>
        <taxon>Pseudomonadota</taxon>
        <taxon>Alphaproteobacteria</taxon>
        <taxon>Hyphomicrobiales</taxon>
        <taxon>Nitrobacteraceae</taxon>
        <taxon>Bradyrhizobium</taxon>
    </lineage>
</organism>
<evidence type="ECO:0000313" key="3">
    <source>
        <dbReference type="EMBL" id="MBO1435566.1"/>
    </source>
</evidence>